<dbReference type="InterPro" id="IPR000595">
    <property type="entry name" value="cNMP-bd_dom"/>
</dbReference>
<dbReference type="EMBL" id="WAGX01000005">
    <property type="protein sequence ID" value="KAB1438425.1"/>
    <property type="molecule type" value="Genomic_DNA"/>
</dbReference>
<organism evidence="6 7">
    <name type="scientific">Candidatus Galacturonatibacter soehngenii</name>
    <dbReference type="NCBI Taxonomy" id="2307010"/>
    <lineage>
        <taxon>Bacteria</taxon>
        <taxon>Bacillati</taxon>
        <taxon>Bacillota</taxon>
        <taxon>Clostridia</taxon>
        <taxon>Lachnospirales</taxon>
        <taxon>Lachnospiraceae</taxon>
        <taxon>Candidatus Galacturonatibacter</taxon>
    </lineage>
</organism>
<protein>
    <submittedName>
        <fullName evidence="6">Crp/Fnr family transcriptional regulator</fullName>
    </submittedName>
</protein>
<keyword evidence="1" id="KW-0805">Transcription regulation</keyword>
<dbReference type="RefSeq" id="WP_151145835.1">
    <property type="nucleotide sequence ID" value="NZ_WAGX01000005.1"/>
</dbReference>
<dbReference type="Pfam" id="PF13545">
    <property type="entry name" value="HTH_Crp_2"/>
    <property type="match status" value="1"/>
</dbReference>
<evidence type="ECO:0000313" key="6">
    <source>
        <dbReference type="EMBL" id="KAB1438425.1"/>
    </source>
</evidence>
<dbReference type="InterPro" id="IPR012318">
    <property type="entry name" value="HTH_CRP"/>
</dbReference>
<name>A0A7V7UBZ7_9FIRM</name>
<dbReference type="AlphaFoldDB" id="A0A7V7UBZ7"/>
<dbReference type="InterPro" id="IPR014710">
    <property type="entry name" value="RmlC-like_jellyroll"/>
</dbReference>
<dbReference type="OrthoDB" id="9774616at2"/>
<dbReference type="CDD" id="cd00038">
    <property type="entry name" value="CAP_ED"/>
    <property type="match status" value="1"/>
</dbReference>
<dbReference type="PROSITE" id="PS51063">
    <property type="entry name" value="HTH_CRP_2"/>
    <property type="match status" value="1"/>
</dbReference>
<keyword evidence="7" id="KW-1185">Reference proteome</keyword>
<keyword evidence="3" id="KW-0804">Transcription</keyword>
<evidence type="ECO:0000256" key="3">
    <source>
        <dbReference type="ARBA" id="ARBA00023163"/>
    </source>
</evidence>
<evidence type="ECO:0000256" key="1">
    <source>
        <dbReference type="ARBA" id="ARBA00023015"/>
    </source>
</evidence>
<sequence length="227" mass="26505">MQENIKDYLNTYKEVELFQGIEKKQIISMLECFRAYIKKYQKNEFMILFEEHVDCIGVVLEGNVLMIKEDLFGNKTTLVNVKPKELFGETFACGQMIQSTVSFVAGADTKVLYLPYQKVLHSCKEECEVHYRLIENLVSLIAKKNIQLMQKIEVISKKTLREKIVAFLVIQGEKKKSQYFSIDMGRIKMAEFLCADRSALTRELKQMKQEGLIDYDKDMFRILKPLN</sequence>
<evidence type="ECO:0000259" key="5">
    <source>
        <dbReference type="PROSITE" id="PS51063"/>
    </source>
</evidence>
<gene>
    <name evidence="6" type="ORF">F7O84_12850</name>
</gene>
<reference evidence="6 7" key="2">
    <citation type="submission" date="2020-02" db="EMBL/GenBank/DDBJ databases">
        <title>Candidatus Galacturonibacter soehngenii shows hetero-acetogenic catabolism of galacturonic acid but lacks a canonical carbon monoxide dehydrogenase/acetyl-CoA synthase complex.</title>
        <authorList>
            <person name="Diender M."/>
            <person name="Stouten G.R."/>
            <person name="Petersen J.F."/>
            <person name="Nielsen P.H."/>
            <person name="Dueholm M.S."/>
            <person name="Pronk J.T."/>
            <person name="Van Loosdrecht M.C.M."/>
        </authorList>
    </citation>
    <scope>NUCLEOTIDE SEQUENCE [LARGE SCALE GENOMIC DNA]</scope>
    <source>
        <strain evidence="6">GalUA</strain>
    </source>
</reference>
<dbReference type="SUPFAM" id="SSF46785">
    <property type="entry name" value="Winged helix' DNA-binding domain"/>
    <property type="match status" value="1"/>
</dbReference>
<dbReference type="InterPro" id="IPR036390">
    <property type="entry name" value="WH_DNA-bd_sf"/>
</dbReference>
<accession>A0A7V7UBZ7</accession>
<dbReference type="Gene3D" id="2.60.120.10">
    <property type="entry name" value="Jelly Rolls"/>
    <property type="match status" value="1"/>
</dbReference>
<dbReference type="Pfam" id="PF00027">
    <property type="entry name" value="cNMP_binding"/>
    <property type="match status" value="1"/>
</dbReference>
<comment type="caution">
    <text evidence="6">The sequence shown here is derived from an EMBL/GenBank/DDBJ whole genome shotgun (WGS) entry which is preliminary data.</text>
</comment>
<feature type="domain" description="Cyclic nucleotide-binding" evidence="4">
    <location>
        <begin position="17"/>
        <end position="89"/>
    </location>
</feature>
<dbReference type="GO" id="GO:0003677">
    <property type="term" value="F:DNA binding"/>
    <property type="evidence" value="ECO:0007669"/>
    <property type="project" value="UniProtKB-KW"/>
</dbReference>
<reference evidence="6 7" key="1">
    <citation type="submission" date="2019-09" db="EMBL/GenBank/DDBJ databases">
        <authorList>
            <person name="Valk L.C."/>
        </authorList>
    </citation>
    <scope>NUCLEOTIDE SEQUENCE [LARGE SCALE GENOMIC DNA]</scope>
    <source>
        <strain evidence="6">GalUA</strain>
    </source>
</reference>
<dbReference type="Proteomes" id="UP000461768">
    <property type="component" value="Unassembled WGS sequence"/>
</dbReference>
<dbReference type="SUPFAM" id="SSF51206">
    <property type="entry name" value="cAMP-binding domain-like"/>
    <property type="match status" value="1"/>
</dbReference>
<dbReference type="PROSITE" id="PS50042">
    <property type="entry name" value="CNMP_BINDING_3"/>
    <property type="match status" value="1"/>
</dbReference>
<evidence type="ECO:0000313" key="7">
    <source>
        <dbReference type="Proteomes" id="UP000461768"/>
    </source>
</evidence>
<proteinExistence type="predicted"/>
<evidence type="ECO:0000259" key="4">
    <source>
        <dbReference type="PROSITE" id="PS50042"/>
    </source>
</evidence>
<dbReference type="InterPro" id="IPR018490">
    <property type="entry name" value="cNMP-bd_dom_sf"/>
</dbReference>
<evidence type="ECO:0000256" key="2">
    <source>
        <dbReference type="ARBA" id="ARBA00023125"/>
    </source>
</evidence>
<dbReference type="GO" id="GO:0006355">
    <property type="term" value="P:regulation of DNA-templated transcription"/>
    <property type="evidence" value="ECO:0007669"/>
    <property type="project" value="InterPro"/>
</dbReference>
<feature type="domain" description="HTH crp-type" evidence="5">
    <location>
        <begin position="158"/>
        <end position="226"/>
    </location>
</feature>
<keyword evidence="2" id="KW-0238">DNA-binding</keyword>